<organism evidence="2 3">
    <name type="scientific">Austropuccinia psidii MF-1</name>
    <dbReference type="NCBI Taxonomy" id="1389203"/>
    <lineage>
        <taxon>Eukaryota</taxon>
        <taxon>Fungi</taxon>
        <taxon>Dikarya</taxon>
        <taxon>Basidiomycota</taxon>
        <taxon>Pucciniomycotina</taxon>
        <taxon>Pucciniomycetes</taxon>
        <taxon>Pucciniales</taxon>
        <taxon>Sphaerophragmiaceae</taxon>
        <taxon>Austropuccinia</taxon>
    </lineage>
</organism>
<comment type="caution">
    <text evidence="2">The sequence shown here is derived from an EMBL/GenBank/DDBJ whole genome shotgun (WGS) entry which is preliminary data.</text>
</comment>
<feature type="compositionally biased region" description="Polar residues" evidence="1">
    <location>
        <begin position="41"/>
        <end position="63"/>
    </location>
</feature>
<keyword evidence="3" id="KW-1185">Reference proteome</keyword>
<name>A0A9Q3GCW6_9BASI</name>
<feature type="region of interest" description="Disordered" evidence="1">
    <location>
        <begin position="36"/>
        <end position="69"/>
    </location>
</feature>
<dbReference type="AlphaFoldDB" id="A0A9Q3GCW6"/>
<evidence type="ECO:0000256" key="1">
    <source>
        <dbReference type="SAM" id="MobiDB-lite"/>
    </source>
</evidence>
<dbReference type="EMBL" id="AVOT02000468">
    <property type="protein sequence ID" value="MBW0463013.1"/>
    <property type="molecule type" value="Genomic_DNA"/>
</dbReference>
<reference evidence="2" key="1">
    <citation type="submission" date="2021-03" db="EMBL/GenBank/DDBJ databases">
        <title>Draft genome sequence of rust myrtle Austropuccinia psidii MF-1, a brazilian biotype.</title>
        <authorList>
            <person name="Quecine M.C."/>
            <person name="Pachon D.M.R."/>
            <person name="Bonatelli M.L."/>
            <person name="Correr F.H."/>
            <person name="Franceschini L.M."/>
            <person name="Leite T.F."/>
            <person name="Margarido G.R.A."/>
            <person name="Almeida C.A."/>
            <person name="Ferrarezi J.A."/>
            <person name="Labate C.A."/>
        </authorList>
    </citation>
    <scope>NUCLEOTIDE SEQUENCE</scope>
    <source>
        <strain evidence="2">MF-1</strain>
    </source>
</reference>
<accession>A0A9Q3GCW6</accession>
<dbReference type="Proteomes" id="UP000765509">
    <property type="component" value="Unassembled WGS sequence"/>
</dbReference>
<sequence>MKPATQIQPSQPGNSNTHVVGDKVVFEGEQAIYAGHARSGTEGSHSIMTTEPDSSFENGSTTMDHLDGHGKKFLNTENYSTTIYHSDGHGQKSFIIEHKGKCHRPKRNIWKKM</sequence>
<protein>
    <submittedName>
        <fullName evidence="2">Uncharacterized protein</fullName>
    </submittedName>
</protein>
<evidence type="ECO:0000313" key="2">
    <source>
        <dbReference type="EMBL" id="MBW0463013.1"/>
    </source>
</evidence>
<evidence type="ECO:0000313" key="3">
    <source>
        <dbReference type="Proteomes" id="UP000765509"/>
    </source>
</evidence>
<proteinExistence type="predicted"/>
<gene>
    <name evidence="2" type="ORF">O181_002728</name>
</gene>